<keyword evidence="3 11" id="KW-0894">Sodium channel</keyword>
<dbReference type="Gene3D" id="2.60.470.10">
    <property type="entry name" value="Acid-sensing ion channels like domains"/>
    <property type="match status" value="1"/>
</dbReference>
<gene>
    <name evidence="14" type="ORF">MCOS_LOCUS7276</name>
</gene>
<reference evidence="14 15" key="1">
    <citation type="submission" date="2018-10" db="EMBL/GenBank/DDBJ databases">
        <authorList>
            <consortium name="Pathogen Informatics"/>
        </authorList>
    </citation>
    <scope>NUCLEOTIDE SEQUENCE [LARGE SCALE GENOMIC DNA]</scope>
</reference>
<evidence type="ECO:0000256" key="13">
    <source>
        <dbReference type="SAM" id="SignalP"/>
    </source>
</evidence>
<dbReference type="OrthoDB" id="6255755at2759"/>
<keyword evidence="9 11" id="KW-0739">Sodium transport</keyword>
<evidence type="ECO:0000256" key="5">
    <source>
        <dbReference type="ARBA" id="ARBA00022989"/>
    </source>
</evidence>
<keyword evidence="13" id="KW-0732">Signal</keyword>
<name>A0A3P6I589_MESCO</name>
<evidence type="ECO:0000256" key="6">
    <source>
        <dbReference type="ARBA" id="ARBA00023053"/>
    </source>
</evidence>
<dbReference type="Pfam" id="PF00858">
    <property type="entry name" value="ASC"/>
    <property type="match status" value="1"/>
</dbReference>
<feature type="signal peptide" evidence="13">
    <location>
        <begin position="1"/>
        <end position="39"/>
    </location>
</feature>
<keyword evidence="4 11" id="KW-0812">Transmembrane</keyword>
<keyword evidence="6" id="KW-0915">Sodium</keyword>
<dbReference type="PANTHER" id="PTHR11690">
    <property type="entry name" value="AMILORIDE-SENSITIVE SODIUM CHANNEL-RELATED"/>
    <property type="match status" value="1"/>
</dbReference>
<protein>
    <submittedName>
        <fullName evidence="14">Uncharacterized protein</fullName>
    </submittedName>
</protein>
<comment type="similarity">
    <text evidence="11">Belongs to the amiloride-sensitive sodium channel (TC 1.A.6) family.</text>
</comment>
<sequence length="607" mass="69322">MGCLVTLATLCLLAFRILLWRRSLDTLAWSGLEWERVAARNDTARPSLAFCNANPLRATALYSAGVYDRVSQAMQDSGFSFEDLDLSTDQLLEFSHTMDTMLKRCQINDDECKAEDFEPLRTKHGLCFQIHFQEELMTLELILDPEEDEYVLPNDGFTGFLVLLNASHRDHGSFFIGSGFHNMVRISSAVVRTYEWNPSRRQRNQHFIKAFYPMALGLKRKRKQKRLVYGWFNRRRIDFQEEVSRSIQQRAFLRAMNRTALQEIAKQVHELTKIKVALGFVCDLIRQGVQALKVETAMLPQTSCAKDLHRIGASLYVHLVDAQDKWDAWLHQSPDSLLINDSLTSADLELRLVGNFFSAQTIGARLRSHFRELIRSVSCATCQCLPVSAGEEFLLEVHPPRAASLVAVSYNSSSSRELFQPMPTARLMAAANETGCRLVQTVYRARTSILGERISSIVTLIDRMNTELHKLTAENRETRAKYALSQSTRHRLPLSNLVQRTYRWVIAIDFGPDHLIGIVSGALSLWITLILLIELHRKNIHCQRRNHLQMRRLSIGVRDEAHAALENNEIPLPDERYRRCCTAGKAGVQPSLIRFEARGMLGSWLRL</sequence>
<evidence type="ECO:0000313" key="14">
    <source>
        <dbReference type="EMBL" id="VDD81273.1"/>
    </source>
</evidence>
<proteinExistence type="inferred from homology"/>
<dbReference type="Proteomes" id="UP000267029">
    <property type="component" value="Unassembled WGS sequence"/>
</dbReference>
<keyword evidence="15" id="KW-1185">Reference proteome</keyword>
<evidence type="ECO:0000256" key="8">
    <source>
        <dbReference type="ARBA" id="ARBA00023136"/>
    </source>
</evidence>
<evidence type="ECO:0000256" key="11">
    <source>
        <dbReference type="RuleBase" id="RU000679"/>
    </source>
</evidence>
<evidence type="ECO:0000256" key="9">
    <source>
        <dbReference type="ARBA" id="ARBA00023201"/>
    </source>
</evidence>
<keyword evidence="5 12" id="KW-1133">Transmembrane helix</keyword>
<comment type="subcellular location">
    <subcellularLocation>
        <location evidence="1">Membrane</location>
        <topology evidence="1">Multi-pass membrane protein</topology>
    </subcellularLocation>
</comment>
<dbReference type="GO" id="GO:0005886">
    <property type="term" value="C:plasma membrane"/>
    <property type="evidence" value="ECO:0007669"/>
    <property type="project" value="TreeGrafter"/>
</dbReference>
<accession>A0A3P6I589</accession>
<evidence type="ECO:0000256" key="4">
    <source>
        <dbReference type="ARBA" id="ARBA00022692"/>
    </source>
</evidence>
<evidence type="ECO:0000256" key="10">
    <source>
        <dbReference type="ARBA" id="ARBA00023303"/>
    </source>
</evidence>
<evidence type="ECO:0000256" key="12">
    <source>
        <dbReference type="SAM" id="Phobius"/>
    </source>
</evidence>
<evidence type="ECO:0000256" key="3">
    <source>
        <dbReference type="ARBA" id="ARBA00022461"/>
    </source>
</evidence>
<feature type="transmembrane region" description="Helical" evidence="12">
    <location>
        <begin position="515"/>
        <end position="535"/>
    </location>
</feature>
<keyword evidence="10 11" id="KW-0407">Ion channel</keyword>
<dbReference type="InterPro" id="IPR001873">
    <property type="entry name" value="ENaC"/>
</dbReference>
<evidence type="ECO:0000313" key="15">
    <source>
        <dbReference type="Proteomes" id="UP000267029"/>
    </source>
</evidence>
<organism evidence="14 15">
    <name type="scientific">Mesocestoides corti</name>
    <name type="common">Flatworm</name>
    <dbReference type="NCBI Taxonomy" id="53468"/>
    <lineage>
        <taxon>Eukaryota</taxon>
        <taxon>Metazoa</taxon>
        <taxon>Spiralia</taxon>
        <taxon>Lophotrochozoa</taxon>
        <taxon>Platyhelminthes</taxon>
        <taxon>Cestoda</taxon>
        <taxon>Eucestoda</taxon>
        <taxon>Cyclophyllidea</taxon>
        <taxon>Mesocestoididae</taxon>
        <taxon>Mesocestoides</taxon>
    </lineage>
</organism>
<dbReference type="EMBL" id="UXSR01005345">
    <property type="protein sequence ID" value="VDD81273.1"/>
    <property type="molecule type" value="Genomic_DNA"/>
</dbReference>
<dbReference type="STRING" id="53468.A0A3P6I589"/>
<dbReference type="GO" id="GO:0015280">
    <property type="term" value="F:ligand-gated sodium channel activity"/>
    <property type="evidence" value="ECO:0007669"/>
    <property type="project" value="TreeGrafter"/>
</dbReference>
<dbReference type="AlphaFoldDB" id="A0A3P6I589"/>
<evidence type="ECO:0000256" key="7">
    <source>
        <dbReference type="ARBA" id="ARBA00023065"/>
    </source>
</evidence>
<keyword evidence="7 11" id="KW-0406">Ion transport</keyword>
<evidence type="ECO:0000256" key="2">
    <source>
        <dbReference type="ARBA" id="ARBA00022448"/>
    </source>
</evidence>
<keyword evidence="8 12" id="KW-0472">Membrane</keyword>
<evidence type="ECO:0000256" key="1">
    <source>
        <dbReference type="ARBA" id="ARBA00004141"/>
    </source>
</evidence>
<feature type="chain" id="PRO_5018011082" evidence="13">
    <location>
        <begin position="40"/>
        <end position="607"/>
    </location>
</feature>
<keyword evidence="2 11" id="KW-0813">Transport</keyword>